<sequence length="2380" mass="265264">MFILCFIFFKVIPPIKDQIIINNKHINAIRCGVHERENYGPQTVNDYFLIGCEDGSSMTIRKCTFTDITTKNSVFDRWSHIMLFKKSNADILECTFIRNKYTTNFISMEEPNGNNYLKFYNNYIDDCNQKAGSKTSLIKSVYKINEFKYNTIKLNEGLLQTRVFEIKYHRGCKLIGNDIQSVKYDDGSSVLLCSEPGDTSLDPIEITDCKLYNCHGSQEGSIIQIFQLDTDITIRNVTLQKTSNFHIHKEGMWSNEKYYSKGYFYQFQCKHSPAKASFIDCHFLDLESNAQSGGGIGLLFTNDNDLVLSFDHTEFERIKFTHDTYSGGAISFSSEVNQNKKTKLTVTDCSFKDVTSKNGGGAIYFNAPGKELTIERTKFINTYSNTDNSQKGGAIYVKHQEDSTPVVIKNCYFEETTSYYGGAIYIEWKAYSISPISIDGCNFTKTKANSHGYAIMITSADSNTVTISNCNFDDCVDHNDFFVLKLDVSNLNFLYNKIDFSNLETNGGCIILEKIVNHVFNGNLFKNYKFDDKDTDVGVSGGIHCFKADSLVSFSLINNTFENALGNNQGRCILLAEIPQNKVTIRNNTIINCPAGGPLFYLRFSNAISDFTIESCNFIENTVNEYWNSNADSLMTPQVWVVNKLNGQYGTKFNLIFDSCYFQKNHSPAGGAIHYGKGNNMVNTRVIFRSCQFLENEANTGSAILIESYQGCEIIDCRFIKNKAQESLGTVNIKTDFSLSESRESTLIITGSTFEDNECKEGHAIYIAESTFSVQITKCTFKDCGTKDYVISIKAKPQSVLVQNNTIHFTVGDKTATPLFLNTESFQLKENKIQNIKSTVVRFYGRNEDNDGFQIIGNTFSECSGDSVIDAENLIKFTPIIKRNTFTDISIINQLMSLKLKNSIYQVVFDNNTFCNFVINSKCGGIGLEVNHESTDISLSLSFNDCYFINNNNQESQQQGGAISCGTFQNRGNCQLTIEDCFFERNHNNGKGCAIYFNNKYAITIVNCNFTDNIGSEKGSIYIVPDESESPSSLISITKCYFGKNKVNDCSSIYIEPGSKRSIKIDSCTFDNEKGGIVLDDFKSGAEISNNHFLNIQDKSALIIKHYADSDSDSDKITIIGCTFDSCTGIDNKCFDIISNSRVFTFENNIIKNNIGTGHSNYFGTFNLNKKIANFELFNISFVNNVCNSLYGGGIGIQFLGIAQLNFNKCEFKENSAKQDNTKSRPTQNADQQYYNGDGGGIQLGYICTMNSINVLFLECTFTSNHAQRHGGAIAIQTSMLVEIERCVFENNVANYNFDGSAKLLTENHFHKKNEGRGGAIYINPSYTYDDSSLDCKSPDTAMQKVQITGCEFVKNNGFDGYGIYIEGDDINVPFSISNNNFVDNYNKNNHNDDENLIYGAVITTELTCIREEQINTDNIFTYSIPELRVRNISYVDHYGKTPSLEFTKSEAFTQSDIFPTNTYSSSIQFSSSSKFSGSNAFSNSHQFSQTKAFSKSDHFTNTMQFSKSDHFTKSDKFTKSNQFTKSDKFTKSNHFTKSDEFTKSDHFSKSYVFSETKPFSNTKDFTKTNFFSKSEVFSKTSSFTGTEPFTKSKQFSESDLFSKLQLFTPTNGFSKTKSFSNSHKFTFSDYFTKSHSFTQTNHFSNSNHFSPSIEFTLISQSDSDFTDSSFSEGIDESSNKVESSANEAEESSSDIVVESSPNEIDESSSNEDHELSSSIVIESSSNKIDESSDIIVESSSNEDHELSYSIVIESSSNKIDESSTNEIEKSSSDIIDETSSNGVVESTSNEITYSSTALDDESLSSEVAESSNYVDESSSNKIDESSTNEIEKSSSDIIDESSSSIVDESTSNIVVESTSNEITYSSTALDDESLSSEVAESSNYVDESSSNKIDESSTNEIEKSSSDIIDESSSSIVDESTSNIVVESTSNEITYSSTALDDESLSSEVAESSNYVDESSSNKIDESSSNVASESSSNIIDDLSSNMIDKSSSLITESSANVVDQSSSNVDDISSVDIEESSTSEISEVPSEPKCKVYEDGSVTYLHDCKYSLNSNGNKIVYIYVLSSNFTGEQEENSGGAINLINCGIHCNKTCFIDCVAKSGGGGAMHIKNTINNENNATFIDLLFLRCVADYGGAVYHYSDSDLFDVTFERCHFEKNKALLTKPSSNGGNNYFFGGSALFLTCKNSLVLNCTFVRNLNSGAIKIYNKFENNYKSIGLENNENKISILGCNFEQDKTSKSSIFYSDKKNGNSIEVVDCDFKGKLKKGSHYIDGEINVKEKLHVSSCKFENDMNDAVSYNLIENDELMKKIDSTTILNNSFVVVCAAIIISLMLIFMIINLGLLHDKCKENNKSLEMQDQFYKDLNENTSNENEGILL</sequence>
<dbReference type="PANTHER" id="PTHR11319">
    <property type="entry name" value="G PROTEIN-COUPLED RECEPTOR-RELATED"/>
    <property type="match status" value="1"/>
</dbReference>
<feature type="compositionally biased region" description="Basic and acidic residues" evidence="1">
    <location>
        <begin position="1822"/>
        <end position="1835"/>
    </location>
</feature>
<dbReference type="PANTHER" id="PTHR11319:SF35">
    <property type="entry name" value="OUTER MEMBRANE PROTEIN PMPC-RELATED"/>
    <property type="match status" value="1"/>
</dbReference>
<feature type="region of interest" description="Disordered" evidence="1">
    <location>
        <begin position="1867"/>
        <end position="1922"/>
    </location>
</feature>
<keyword evidence="2" id="KW-1133">Transmembrane helix</keyword>
<feature type="compositionally biased region" description="Polar residues" evidence="1">
    <location>
        <begin position="1876"/>
        <end position="1892"/>
    </location>
</feature>
<evidence type="ECO:0000256" key="1">
    <source>
        <dbReference type="SAM" id="MobiDB-lite"/>
    </source>
</evidence>
<feature type="transmembrane region" description="Helical" evidence="2">
    <location>
        <begin position="2323"/>
        <end position="2346"/>
    </location>
</feature>
<gene>
    <name evidence="4" type="ORF">M9Y10_007666</name>
</gene>
<feature type="compositionally biased region" description="Polar residues" evidence="1">
    <location>
        <begin position="1778"/>
        <end position="1798"/>
    </location>
</feature>
<feature type="domain" description="Right handed beta helix" evidence="3">
    <location>
        <begin position="972"/>
        <end position="1093"/>
    </location>
</feature>
<evidence type="ECO:0000313" key="4">
    <source>
        <dbReference type="EMBL" id="KAK8871920.1"/>
    </source>
</evidence>
<dbReference type="InterPro" id="IPR011050">
    <property type="entry name" value="Pectin_lyase_fold/virulence"/>
</dbReference>
<comment type="caution">
    <text evidence="4">The sequence shown here is derived from an EMBL/GenBank/DDBJ whole genome shotgun (WGS) entry which is preliminary data.</text>
</comment>
<feature type="compositionally biased region" description="Low complexity" evidence="1">
    <location>
        <begin position="1912"/>
        <end position="1922"/>
    </location>
</feature>
<dbReference type="InterPro" id="IPR039448">
    <property type="entry name" value="Beta_helix"/>
</dbReference>
<feature type="compositionally biased region" description="Polar residues" evidence="1">
    <location>
        <begin position="1805"/>
        <end position="1821"/>
    </location>
</feature>
<dbReference type="SUPFAM" id="SSF51126">
    <property type="entry name" value="Pectin lyase-like"/>
    <property type="match status" value="4"/>
</dbReference>
<feature type="compositionally biased region" description="Low complexity" evidence="1">
    <location>
        <begin position="1958"/>
        <end position="1978"/>
    </location>
</feature>
<feature type="region of interest" description="Disordered" evidence="1">
    <location>
        <begin position="1757"/>
        <end position="1850"/>
    </location>
</feature>
<evidence type="ECO:0000256" key="2">
    <source>
        <dbReference type="SAM" id="Phobius"/>
    </source>
</evidence>
<feature type="region of interest" description="Disordered" evidence="1">
    <location>
        <begin position="1667"/>
        <end position="1732"/>
    </location>
</feature>
<feature type="compositionally biased region" description="Polar residues" evidence="1">
    <location>
        <begin position="1947"/>
        <end position="1957"/>
    </location>
</feature>
<reference evidence="4 5" key="1">
    <citation type="submission" date="2024-04" db="EMBL/GenBank/DDBJ databases">
        <title>Tritrichomonas musculus Genome.</title>
        <authorList>
            <person name="Alves-Ferreira E."/>
            <person name="Grigg M."/>
            <person name="Lorenzi H."/>
            <person name="Galac M."/>
        </authorList>
    </citation>
    <scope>NUCLEOTIDE SEQUENCE [LARGE SCALE GENOMIC DNA]</scope>
    <source>
        <strain evidence="4 5">EAF2021</strain>
    </source>
</reference>
<feature type="domain" description="Right handed beta helix" evidence="3">
    <location>
        <begin position="655"/>
        <end position="808"/>
    </location>
</feature>
<keyword evidence="2" id="KW-0812">Transmembrane</keyword>
<feature type="compositionally biased region" description="Basic and acidic residues" evidence="1">
    <location>
        <begin position="1893"/>
        <end position="1906"/>
    </location>
</feature>
<dbReference type="SMART" id="SM00710">
    <property type="entry name" value="PbH1"/>
    <property type="match status" value="25"/>
</dbReference>
<name>A0ABR2J2V4_9EUKA</name>
<dbReference type="InterPro" id="IPR006626">
    <property type="entry name" value="PbH1"/>
</dbReference>
<dbReference type="InterPro" id="IPR012334">
    <property type="entry name" value="Pectin_lyas_fold"/>
</dbReference>
<dbReference type="Pfam" id="PF13229">
    <property type="entry name" value="Beta_helix"/>
    <property type="match status" value="2"/>
</dbReference>
<organism evidence="4 5">
    <name type="scientific">Tritrichomonas musculus</name>
    <dbReference type="NCBI Taxonomy" id="1915356"/>
    <lineage>
        <taxon>Eukaryota</taxon>
        <taxon>Metamonada</taxon>
        <taxon>Parabasalia</taxon>
        <taxon>Tritrichomonadida</taxon>
        <taxon>Tritrichomonadidae</taxon>
        <taxon>Tritrichomonas</taxon>
    </lineage>
</organism>
<accession>A0ABR2J2V4</accession>
<dbReference type="EMBL" id="JAPFFF010000013">
    <property type="protein sequence ID" value="KAK8871920.1"/>
    <property type="molecule type" value="Genomic_DNA"/>
</dbReference>
<protein>
    <recommendedName>
        <fullName evidence="3">Right handed beta helix domain-containing protein</fullName>
    </recommendedName>
</protein>
<feature type="compositionally biased region" description="Low complexity" evidence="1">
    <location>
        <begin position="1717"/>
        <end position="1726"/>
    </location>
</feature>
<feature type="compositionally biased region" description="Basic and acidic residues" evidence="1">
    <location>
        <begin position="1759"/>
        <end position="1772"/>
    </location>
</feature>
<evidence type="ECO:0000259" key="3">
    <source>
        <dbReference type="Pfam" id="PF13229"/>
    </source>
</evidence>
<dbReference type="Proteomes" id="UP001470230">
    <property type="component" value="Unassembled WGS sequence"/>
</dbReference>
<keyword evidence="2" id="KW-0472">Membrane</keyword>
<feature type="compositionally biased region" description="Low complexity" evidence="1">
    <location>
        <begin position="1841"/>
        <end position="1850"/>
    </location>
</feature>
<evidence type="ECO:0000313" key="5">
    <source>
        <dbReference type="Proteomes" id="UP001470230"/>
    </source>
</evidence>
<feature type="region of interest" description="Disordered" evidence="1">
    <location>
        <begin position="2007"/>
        <end position="2032"/>
    </location>
</feature>
<feature type="compositionally biased region" description="Low complexity" evidence="1">
    <location>
        <begin position="2007"/>
        <end position="2017"/>
    </location>
</feature>
<proteinExistence type="predicted"/>
<dbReference type="Gene3D" id="2.160.20.10">
    <property type="entry name" value="Single-stranded right-handed beta-helix, Pectin lyase-like"/>
    <property type="match status" value="3"/>
</dbReference>
<feature type="region of interest" description="Disordered" evidence="1">
    <location>
        <begin position="1938"/>
        <end position="1978"/>
    </location>
</feature>
<keyword evidence="5" id="KW-1185">Reference proteome</keyword>